<accession>A0A4V1M848</accession>
<sequence length="199" mass="23427">MPFVNFLPFFFKVEQLQQAINHISVLSPESNEAFVAAFEHWQVSKDHYLIREKQVADYIFFINKGIARIYYYKGGKEITEWIAMDGQFFLSITSFFQRTPSHLIIQTIEPAEVLGIHYNKLMELAKKYHDVETMFRKMLTGSLILSQQRMDSIQFETAQQRYEKLLHQFPDMVKRVPLSYIASFLGVTLETLSRIRSAR</sequence>
<organism evidence="2 3">
    <name type="scientific">Lacibacter luteus</name>
    <dbReference type="NCBI Taxonomy" id="2508719"/>
    <lineage>
        <taxon>Bacteria</taxon>
        <taxon>Pseudomonadati</taxon>
        <taxon>Bacteroidota</taxon>
        <taxon>Chitinophagia</taxon>
        <taxon>Chitinophagales</taxon>
        <taxon>Chitinophagaceae</taxon>
        <taxon>Lacibacter</taxon>
    </lineage>
</organism>
<dbReference type="OrthoDB" id="680421at2"/>
<reference evidence="2 3" key="1">
    <citation type="submission" date="2019-01" db="EMBL/GenBank/DDBJ databases">
        <title>Lacibacter sp. strain TTM-7.</title>
        <authorList>
            <person name="Chen W.-M."/>
        </authorList>
    </citation>
    <scope>NUCLEOTIDE SEQUENCE [LARGE SCALE GENOMIC DNA]</scope>
    <source>
        <strain evidence="2 3">TTM-7</strain>
    </source>
</reference>
<dbReference type="Pfam" id="PF00027">
    <property type="entry name" value="cNMP_binding"/>
    <property type="match status" value="1"/>
</dbReference>
<evidence type="ECO:0000259" key="1">
    <source>
        <dbReference type="PROSITE" id="PS50042"/>
    </source>
</evidence>
<dbReference type="AlphaFoldDB" id="A0A4V1M848"/>
<comment type="caution">
    <text evidence="2">The sequence shown here is derived from an EMBL/GenBank/DDBJ whole genome shotgun (WGS) entry which is preliminary data.</text>
</comment>
<evidence type="ECO:0000313" key="2">
    <source>
        <dbReference type="EMBL" id="RXK62602.1"/>
    </source>
</evidence>
<dbReference type="InterPro" id="IPR018490">
    <property type="entry name" value="cNMP-bd_dom_sf"/>
</dbReference>
<gene>
    <name evidence="2" type="ORF">ESA94_06280</name>
</gene>
<dbReference type="PROSITE" id="PS50042">
    <property type="entry name" value="CNMP_BINDING_3"/>
    <property type="match status" value="1"/>
</dbReference>
<dbReference type="CDD" id="cd00038">
    <property type="entry name" value="CAP_ED"/>
    <property type="match status" value="1"/>
</dbReference>
<protein>
    <submittedName>
        <fullName evidence="2">Crp/Fnr family transcriptional regulator</fullName>
    </submittedName>
</protein>
<dbReference type="InterPro" id="IPR014710">
    <property type="entry name" value="RmlC-like_jellyroll"/>
</dbReference>
<dbReference type="Gene3D" id="2.60.120.10">
    <property type="entry name" value="Jelly Rolls"/>
    <property type="match status" value="1"/>
</dbReference>
<evidence type="ECO:0000313" key="3">
    <source>
        <dbReference type="Proteomes" id="UP000290204"/>
    </source>
</evidence>
<keyword evidence="3" id="KW-1185">Reference proteome</keyword>
<dbReference type="InterPro" id="IPR000595">
    <property type="entry name" value="cNMP-bd_dom"/>
</dbReference>
<feature type="domain" description="Cyclic nucleotide-binding" evidence="1">
    <location>
        <begin position="22"/>
        <end position="124"/>
    </location>
</feature>
<dbReference type="SUPFAM" id="SSF51206">
    <property type="entry name" value="cAMP-binding domain-like"/>
    <property type="match status" value="1"/>
</dbReference>
<dbReference type="EMBL" id="SDHW01000001">
    <property type="protein sequence ID" value="RXK62602.1"/>
    <property type="molecule type" value="Genomic_DNA"/>
</dbReference>
<name>A0A4V1M848_9BACT</name>
<dbReference type="Proteomes" id="UP000290204">
    <property type="component" value="Unassembled WGS sequence"/>
</dbReference>
<dbReference type="SMART" id="SM00100">
    <property type="entry name" value="cNMP"/>
    <property type="match status" value="1"/>
</dbReference>
<proteinExistence type="predicted"/>